<dbReference type="GO" id="GO:0003676">
    <property type="term" value="F:nucleic acid binding"/>
    <property type="evidence" value="ECO:0007669"/>
    <property type="project" value="InterPro"/>
</dbReference>
<evidence type="ECO:0000256" key="1">
    <source>
        <dbReference type="ARBA" id="ARBA00004496"/>
    </source>
</evidence>
<dbReference type="GO" id="GO:0005737">
    <property type="term" value="C:cytoplasm"/>
    <property type="evidence" value="ECO:0007669"/>
    <property type="project" value="UniProtKB-SubCell"/>
</dbReference>
<dbReference type="HAMAP" id="MF_03187">
    <property type="entry name" value="Methyltr_EFM5"/>
    <property type="match status" value="1"/>
</dbReference>
<keyword evidence="2 5" id="KW-0963">Cytoplasm</keyword>
<name>A0A8B7Y5G7_ACAPL</name>
<proteinExistence type="inferred from homology"/>
<dbReference type="GeneID" id="110977612"/>
<evidence type="ECO:0000256" key="5">
    <source>
        <dbReference type="HAMAP-Rule" id="MF_03187"/>
    </source>
</evidence>
<keyword evidence="3 5" id="KW-0489">Methyltransferase</keyword>
<dbReference type="GO" id="GO:0016279">
    <property type="term" value="F:protein-lysine N-methyltransferase activity"/>
    <property type="evidence" value="ECO:0007669"/>
    <property type="project" value="UniProtKB-UniRule"/>
</dbReference>
<dbReference type="AlphaFoldDB" id="A0A8B7Y5G7"/>
<dbReference type="PANTHER" id="PTHR13200:SF0">
    <property type="entry name" value="EEF1A LYSINE METHYLTRANSFERASE 1"/>
    <property type="match status" value="1"/>
</dbReference>
<gene>
    <name evidence="7" type="primary">LOC110977612</name>
</gene>
<dbReference type="EC" id="2.1.1.-" evidence="5"/>
<accession>A0A8B7Y5G7</accession>
<dbReference type="Pfam" id="PF10237">
    <property type="entry name" value="N6-adenineMlase"/>
    <property type="match status" value="1"/>
</dbReference>
<sequence>MRENLRVLKTSYMYTHLCIITYFREMGDSDDDIPKLSAETMAALQEFYGSQETDDISENWSLSQFWYSDATAEVLAKEALQAAGLTGRIACVACPTLYQKLQHLKPATCTTVLLEFDKRFAIYKEDFVFYDYNTPLKLTNLQENSFDVVVADPPYLSEECLRKIAQTVQFLSSDKVILCTGAVMEDLARELLGVSVCLFIPSHSRSLANAFRCFANFKTHLLNQTVADA</sequence>
<comment type="similarity">
    <text evidence="5">Belongs to the class I-like SAM-binding methyltransferase superfamily. EFM5 family.</text>
</comment>
<evidence type="ECO:0000256" key="2">
    <source>
        <dbReference type="ARBA" id="ARBA00022490"/>
    </source>
</evidence>
<dbReference type="RefSeq" id="XP_022087585.1">
    <property type="nucleotide sequence ID" value="XM_022231893.1"/>
</dbReference>
<evidence type="ECO:0000313" key="7">
    <source>
        <dbReference type="RefSeq" id="XP_022087585.1"/>
    </source>
</evidence>
<dbReference type="OrthoDB" id="206354at2759"/>
<dbReference type="PANTHER" id="PTHR13200">
    <property type="entry name" value="EEF1A LYSINE METHYLTRANSFERASE 1"/>
    <property type="match status" value="1"/>
</dbReference>
<evidence type="ECO:0000256" key="4">
    <source>
        <dbReference type="ARBA" id="ARBA00022679"/>
    </source>
</evidence>
<dbReference type="InterPro" id="IPR041370">
    <property type="entry name" value="Mlase_EEF1AKMT1/ZCCHC4"/>
</dbReference>
<dbReference type="SUPFAM" id="SSF53335">
    <property type="entry name" value="S-adenosyl-L-methionine-dependent methyltransferases"/>
    <property type="match status" value="1"/>
</dbReference>
<dbReference type="PROSITE" id="PS00092">
    <property type="entry name" value="N6_MTASE"/>
    <property type="match status" value="1"/>
</dbReference>
<evidence type="ECO:0000313" key="6">
    <source>
        <dbReference type="Proteomes" id="UP000694845"/>
    </source>
</evidence>
<protein>
    <recommendedName>
        <fullName evidence="5">Protein-lysine N-methyltransferase LOC110977612</fullName>
        <ecNumber evidence="5">2.1.1.-</ecNumber>
    </recommendedName>
</protein>
<comment type="function">
    <text evidence="5">S-adenosyl-L-methionine-dependent protein-lysine N-methyltransferase that methylates elongation factor 1-alpha.</text>
</comment>
<dbReference type="InterPro" id="IPR029063">
    <property type="entry name" value="SAM-dependent_MTases_sf"/>
</dbReference>
<reference evidence="7" key="1">
    <citation type="submission" date="2025-08" db="UniProtKB">
        <authorList>
            <consortium name="RefSeq"/>
        </authorList>
    </citation>
    <scope>IDENTIFICATION</scope>
</reference>
<dbReference type="InterPro" id="IPR019369">
    <property type="entry name" value="Efm5/EEF1AKMT1"/>
</dbReference>
<comment type="subcellular location">
    <subcellularLocation>
        <location evidence="1 5">Cytoplasm</location>
    </subcellularLocation>
</comment>
<dbReference type="KEGG" id="aplc:110977612"/>
<dbReference type="InterPro" id="IPR002052">
    <property type="entry name" value="DNA_methylase_N6_adenine_CS"/>
</dbReference>
<organism evidence="6 7">
    <name type="scientific">Acanthaster planci</name>
    <name type="common">Crown-of-thorns starfish</name>
    <dbReference type="NCBI Taxonomy" id="133434"/>
    <lineage>
        <taxon>Eukaryota</taxon>
        <taxon>Metazoa</taxon>
        <taxon>Echinodermata</taxon>
        <taxon>Eleutherozoa</taxon>
        <taxon>Asterozoa</taxon>
        <taxon>Asteroidea</taxon>
        <taxon>Valvatacea</taxon>
        <taxon>Valvatida</taxon>
        <taxon>Acanthasteridae</taxon>
        <taxon>Acanthaster</taxon>
    </lineage>
</organism>
<keyword evidence="4 5" id="KW-0808">Transferase</keyword>
<dbReference type="Proteomes" id="UP000694845">
    <property type="component" value="Unplaced"/>
</dbReference>
<evidence type="ECO:0000256" key="3">
    <source>
        <dbReference type="ARBA" id="ARBA00022603"/>
    </source>
</evidence>
<keyword evidence="6" id="KW-1185">Reference proteome</keyword>
<dbReference type="GO" id="GO:0032259">
    <property type="term" value="P:methylation"/>
    <property type="evidence" value="ECO:0007669"/>
    <property type="project" value="UniProtKB-KW"/>
</dbReference>